<evidence type="ECO:0000313" key="2">
    <source>
        <dbReference type="Proteomes" id="UP001281147"/>
    </source>
</evidence>
<keyword evidence="2" id="KW-1185">Reference proteome</keyword>
<dbReference type="EC" id="5.4.99.25" evidence="1"/>
<protein>
    <submittedName>
        <fullName evidence="1">Pseudouridine synthase pus4</fullName>
        <ecNumber evidence="1">5.4.99.25</ecNumber>
    </submittedName>
</protein>
<dbReference type="Proteomes" id="UP001281147">
    <property type="component" value="Unassembled WGS sequence"/>
</dbReference>
<name>A0ACC3MDR5_9PEZI</name>
<keyword evidence="1" id="KW-0413">Isomerase</keyword>
<proteinExistence type="predicted"/>
<sequence>MIGSGTEFATSYFDLTFHKPTCNYQCVPTNSSVTLFTPSSKDAAWQAKPTSPAKASSKPTSITSAQVIRDCQNHFKDSTFFQPWLEREQARKDADSHNQKQKRRSWKQRQPLQLKMGHGGTLDPMATGVLILGVGNGTKKLQDFLSCTKSYECVVLFGAATDTYDSVGKVVARKEYEHVTKEKVEAALGKFRGKVMQRPPIFSALRVQGKRLYEYAREGKEVPVEIQERPVEVQSLEMVEWMEGGTHQYHWPREEAEKETKEVVEKVLHLGDEGGPKRKRETDDANADEVVDAGAASSPKRSKTSLESAETQPNNEQADPTTSAQPQKTSCPAPACRLTMTVTSGFYVRTLCHDLGAALSTLGLMASLIRTRQGDFELGKNVLEYEDIDQGEGVWRPKVEEIIEQWQEREGVEVEGVVTGKGRVRAGRNSSSSEGAEEVKDPPRKSGAAAGG</sequence>
<evidence type="ECO:0000313" key="1">
    <source>
        <dbReference type="EMBL" id="KAK3686666.1"/>
    </source>
</evidence>
<gene>
    <name evidence="1" type="primary">PUS4_2</name>
    <name evidence="1" type="ORF">LTR37_019597</name>
</gene>
<comment type="caution">
    <text evidence="1">The sequence shown here is derived from an EMBL/GenBank/DDBJ whole genome shotgun (WGS) entry which is preliminary data.</text>
</comment>
<accession>A0ACC3MDR5</accession>
<reference evidence="1" key="1">
    <citation type="submission" date="2023-07" db="EMBL/GenBank/DDBJ databases">
        <title>Black Yeasts Isolated from many extreme environments.</title>
        <authorList>
            <person name="Coleine C."/>
            <person name="Stajich J.E."/>
            <person name="Selbmann L."/>
        </authorList>
    </citation>
    <scope>NUCLEOTIDE SEQUENCE</scope>
    <source>
        <strain evidence="1">CCFEE 5714</strain>
    </source>
</reference>
<dbReference type="EMBL" id="JAUTXU010000308">
    <property type="protein sequence ID" value="KAK3686666.1"/>
    <property type="molecule type" value="Genomic_DNA"/>
</dbReference>
<organism evidence="1 2">
    <name type="scientific">Vermiconidia calcicola</name>
    <dbReference type="NCBI Taxonomy" id="1690605"/>
    <lineage>
        <taxon>Eukaryota</taxon>
        <taxon>Fungi</taxon>
        <taxon>Dikarya</taxon>
        <taxon>Ascomycota</taxon>
        <taxon>Pezizomycotina</taxon>
        <taxon>Dothideomycetes</taxon>
        <taxon>Dothideomycetidae</taxon>
        <taxon>Mycosphaerellales</taxon>
        <taxon>Extremaceae</taxon>
        <taxon>Vermiconidia</taxon>
    </lineage>
</organism>